<evidence type="ECO:0000256" key="1">
    <source>
        <dbReference type="SAM" id="MobiDB-lite"/>
    </source>
</evidence>
<evidence type="ECO:0000313" key="4">
    <source>
        <dbReference type="Proteomes" id="UP000183376"/>
    </source>
</evidence>
<name>A0A1H0DQP4_ALLAB</name>
<sequence>MSPGKDDGELVRTSAGTLRGVVTAEHRSFSGIPYAAAPTGALRWRPPHPAPPWSGVRDATKPGSPCPQESTDYARSDSATEDCLFLNVTAPRSATPRTPKPTMVWVHGDGVVGAGSYFDARRLASTGDVVVVTINYRLGVFGGFAHPGLADSGSYGLQDQQAALRWVRENIRDFGGDPGNVTLFGESYGALATTAHMTAPGSKGLFQRAIVQSGFALMDLPAATMMPGLPAIEWYGWRSLPSAEADGTRIAAEVGCADPARALDCLRAVPVAKLIPHMRLFQPYAYGTSALPELPAKALRDGRAEPVPVITGTTRDEHSTLVGLFHDMVGNPVTPQRFPELVTEAFGDQAPEIIAKYPLSAYASPSVAWAAVLTDRMWARANYEQARLFAGKAPTYFYSFADRGAPMYLPLPPSLPPGAFHAADVPYLFRDADFDRRISPEQRTLSSDMMRYWANFARSANPNGSALPLWEPFGSGEFVQQLAPGENSVRRIDYVAQHKLAFWNSLR</sequence>
<proteinExistence type="predicted"/>
<organism evidence="3 4">
    <name type="scientific">Allokutzneria albata</name>
    <name type="common">Kibdelosporangium albatum</name>
    <dbReference type="NCBI Taxonomy" id="211114"/>
    <lineage>
        <taxon>Bacteria</taxon>
        <taxon>Bacillati</taxon>
        <taxon>Actinomycetota</taxon>
        <taxon>Actinomycetes</taxon>
        <taxon>Pseudonocardiales</taxon>
        <taxon>Pseudonocardiaceae</taxon>
        <taxon>Allokutzneria</taxon>
    </lineage>
</organism>
<dbReference type="SUPFAM" id="SSF53474">
    <property type="entry name" value="alpha/beta-Hydrolases"/>
    <property type="match status" value="1"/>
</dbReference>
<gene>
    <name evidence="3" type="ORF">SAMN04489726_7935</name>
</gene>
<dbReference type="Pfam" id="PF00135">
    <property type="entry name" value="COesterase"/>
    <property type="match status" value="1"/>
</dbReference>
<feature type="region of interest" description="Disordered" evidence="1">
    <location>
        <begin position="46"/>
        <end position="74"/>
    </location>
</feature>
<evidence type="ECO:0000259" key="2">
    <source>
        <dbReference type="Pfam" id="PF00135"/>
    </source>
</evidence>
<dbReference type="PANTHER" id="PTHR11559">
    <property type="entry name" value="CARBOXYLESTERASE"/>
    <property type="match status" value="1"/>
</dbReference>
<dbReference type="InterPro" id="IPR029058">
    <property type="entry name" value="AB_hydrolase_fold"/>
</dbReference>
<dbReference type="EMBL" id="LT629701">
    <property type="protein sequence ID" value="SDN72500.1"/>
    <property type="molecule type" value="Genomic_DNA"/>
</dbReference>
<dbReference type="InterPro" id="IPR002018">
    <property type="entry name" value="CarbesteraseB"/>
</dbReference>
<accession>A0A1H0DQP4</accession>
<feature type="domain" description="Carboxylesterase type B" evidence="2">
    <location>
        <begin position="9"/>
        <end position="503"/>
    </location>
</feature>
<keyword evidence="4" id="KW-1185">Reference proteome</keyword>
<dbReference type="AlphaFoldDB" id="A0A1H0DQP4"/>
<evidence type="ECO:0000313" key="3">
    <source>
        <dbReference type="EMBL" id="SDN72500.1"/>
    </source>
</evidence>
<dbReference type="STRING" id="211114.SAMN04489726_7935"/>
<dbReference type="eggNOG" id="COG2272">
    <property type="taxonomic scope" value="Bacteria"/>
</dbReference>
<dbReference type="Proteomes" id="UP000183376">
    <property type="component" value="Chromosome I"/>
</dbReference>
<dbReference type="Gene3D" id="3.40.50.1820">
    <property type="entry name" value="alpha/beta hydrolase"/>
    <property type="match status" value="1"/>
</dbReference>
<reference evidence="3 4" key="1">
    <citation type="submission" date="2016-10" db="EMBL/GenBank/DDBJ databases">
        <authorList>
            <person name="de Groot N.N."/>
        </authorList>
    </citation>
    <scope>NUCLEOTIDE SEQUENCE [LARGE SCALE GENOMIC DNA]</scope>
    <source>
        <strain evidence="3 4">DSM 44149</strain>
    </source>
</reference>
<dbReference type="InterPro" id="IPR050309">
    <property type="entry name" value="Type-B_Carboxylest/Lipase"/>
</dbReference>
<protein>
    <submittedName>
        <fullName evidence="3">Para-nitrobenzyl esterase</fullName>
    </submittedName>
</protein>